<keyword evidence="3" id="KW-0285">Flavoprotein</keyword>
<comment type="similarity">
    <text evidence="2">Belongs to the class-III pyridine nucleotide-disulfide oxidoreductase family.</text>
</comment>
<keyword evidence="4" id="KW-0274">FAD</keyword>
<keyword evidence="6" id="KW-0676">Redox-active center</keyword>
<dbReference type="EMBL" id="LGRV01000009">
    <property type="protein sequence ID" value="KOS66207.1"/>
    <property type="molecule type" value="Genomic_DNA"/>
</dbReference>
<keyword evidence="10" id="KW-1185">Reference proteome</keyword>
<evidence type="ECO:0000256" key="1">
    <source>
        <dbReference type="ARBA" id="ARBA00001974"/>
    </source>
</evidence>
<dbReference type="InterPro" id="IPR023753">
    <property type="entry name" value="FAD/NAD-binding_dom"/>
</dbReference>
<dbReference type="PANTHER" id="PTHR43429">
    <property type="entry name" value="PYRIDINE NUCLEOTIDE-DISULFIDE OXIDOREDUCTASE DOMAIN-CONTAINING"/>
    <property type="match status" value="1"/>
</dbReference>
<dbReference type="PRINTS" id="PR00411">
    <property type="entry name" value="PNDRDTASEI"/>
</dbReference>
<gene>
    <name evidence="9" type="ORF">AEA09_19240</name>
</gene>
<dbReference type="Pfam" id="PF02852">
    <property type="entry name" value="Pyr_redox_dim"/>
    <property type="match status" value="1"/>
</dbReference>
<feature type="domain" description="Pyridine nucleotide-disulphide oxidoreductase dimerisation" evidence="7">
    <location>
        <begin position="328"/>
        <end position="430"/>
    </location>
</feature>
<dbReference type="InterPro" id="IPR036188">
    <property type="entry name" value="FAD/NAD-bd_sf"/>
</dbReference>
<dbReference type="Pfam" id="PF07992">
    <property type="entry name" value="Pyr_redox_2"/>
    <property type="match status" value="1"/>
</dbReference>
<evidence type="ECO:0000313" key="10">
    <source>
        <dbReference type="Proteomes" id="UP000050668"/>
    </source>
</evidence>
<evidence type="ECO:0000259" key="8">
    <source>
        <dbReference type="Pfam" id="PF07992"/>
    </source>
</evidence>
<comment type="cofactor">
    <cofactor evidence="1">
        <name>FAD</name>
        <dbReference type="ChEBI" id="CHEBI:57692"/>
    </cofactor>
</comment>
<protein>
    <submittedName>
        <fullName evidence="9">NADH dehydrogenase</fullName>
    </submittedName>
</protein>
<evidence type="ECO:0000259" key="7">
    <source>
        <dbReference type="Pfam" id="PF02852"/>
    </source>
</evidence>
<feature type="domain" description="FAD/NAD(P)-binding" evidence="8">
    <location>
        <begin position="1"/>
        <end position="290"/>
    </location>
</feature>
<evidence type="ECO:0000256" key="6">
    <source>
        <dbReference type="ARBA" id="ARBA00023284"/>
    </source>
</evidence>
<evidence type="ECO:0000256" key="3">
    <source>
        <dbReference type="ARBA" id="ARBA00022630"/>
    </source>
</evidence>
<dbReference type="RefSeq" id="WP_053585576.1">
    <property type="nucleotide sequence ID" value="NZ_LGRV01000009.1"/>
</dbReference>
<organism evidence="9 10">
    <name type="scientific">Lysinibacillus contaminans</name>
    <dbReference type="NCBI Taxonomy" id="1293441"/>
    <lineage>
        <taxon>Bacteria</taxon>
        <taxon>Bacillati</taxon>
        <taxon>Bacillota</taxon>
        <taxon>Bacilli</taxon>
        <taxon>Bacillales</taxon>
        <taxon>Bacillaceae</taxon>
        <taxon>Lysinibacillus</taxon>
    </lineage>
</organism>
<dbReference type="InterPro" id="IPR004099">
    <property type="entry name" value="Pyr_nucl-diS_OxRdtase_dimer"/>
</dbReference>
<dbReference type="SUPFAM" id="SSF55424">
    <property type="entry name" value="FAD/NAD-linked reductases, dimerisation (C-terminal) domain"/>
    <property type="match status" value="1"/>
</dbReference>
<sequence>MKYVIIGGDAAGMTAAMEIYRNVPGAEITSVERGFIYSYGQCGLPYVVDGRISSTKRLIARDVATFRDKYGIDALVGHEVERIDVEKQCVIGTDLASGEQFEIPYDKLLIATGADPVMSVKKGADLAGVHMVKTIPMLEDLLADLTPDIKHATIIGGGYIGLEMAETLQASGKKVRLIQRSGYVAKFLDKELAQHVHEEAKKQGVEVLLNTSVEAFEGKVRVERVVTKEGTFDTDLVIVATGIQPNTQFLKDTGIVLAKNGAVIVNRHLETSIENIYAAGDCAMHFNIVKDRLDYVPLGTTANKHGRVAGLNMSGKFASFRGIVGTSIMKFFDLSVASTGINEDTAKQLGFEYEAFKYSARHIAGYYPGAQRMFIKIVVRKRDQQLLGAQIIGPAGVDKRIDVFATALYNKMTLPDLLDLDLAYAPPFNGVWDPLQQVARINGRL</sequence>
<evidence type="ECO:0000256" key="2">
    <source>
        <dbReference type="ARBA" id="ARBA00009130"/>
    </source>
</evidence>
<keyword evidence="5" id="KW-0560">Oxidoreductase</keyword>
<evidence type="ECO:0000256" key="4">
    <source>
        <dbReference type="ARBA" id="ARBA00022827"/>
    </source>
</evidence>
<name>A0ABR5JW78_9BACI</name>
<dbReference type="InterPro" id="IPR016156">
    <property type="entry name" value="FAD/NAD-linked_Rdtase_dimer_sf"/>
</dbReference>
<dbReference type="Proteomes" id="UP000050668">
    <property type="component" value="Unassembled WGS sequence"/>
</dbReference>
<reference evidence="10" key="1">
    <citation type="submission" date="2015-07" db="EMBL/GenBank/DDBJ databases">
        <title>Fjat-14205 dsm 2895.</title>
        <authorList>
            <person name="Liu B."/>
            <person name="Wang J."/>
            <person name="Zhu Y."/>
            <person name="Liu G."/>
            <person name="Chen Q."/>
            <person name="Chen Z."/>
            <person name="Lan J."/>
            <person name="Che J."/>
            <person name="Ge C."/>
            <person name="Shi H."/>
            <person name="Pan Z."/>
            <person name="Liu X."/>
        </authorList>
    </citation>
    <scope>NUCLEOTIDE SEQUENCE [LARGE SCALE GENOMIC DNA]</scope>
    <source>
        <strain evidence="10">DSM 25560</strain>
    </source>
</reference>
<dbReference type="PANTHER" id="PTHR43429:SF1">
    <property type="entry name" value="NAD(P)H SULFUR OXIDOREDUCTASE (COA-DEPENDENT)"/>
    <property type="match status" value="1"/>
</dbReference>
<comment type="caution">
    <text evidence="9">The sequence shown here is derived from an EMBL/GenBank/DDBJ whole genome shotgun (WGS) entry which is preliminary data.</text>
</comment>
<evidence type="ECO:0000313" key="9">
    <source>
        <dbReference type="EMBL" id="KOS66207.1"/>
    </source>
</evidence>
<accession>A0ABR5JW78</accession>
<dbReference type="InterPro" id="IPR050260">
    <property type="entry name" value="FAD-bd_OxRdtase"/>
</dbReference>
<dbReference type="PRINTS" id="PR00368">
    <property type="entry name" value="FADPNR"/>
</dbReference>
<dbReference type="SUPFAM" id="SSF51905">
    <property type="entry name" value="FAD/NAD(P)-binding domain"/>
    <property type="match status" value="1"/>
</dbReference>
<proteinExistence type="inferred from homology"/>
<dbReference type="Gene3D" id="3.50.50.60">
    <property type="entry name" value="FAD/NAD(P)-binding domain"/>
    <property type="match status" value="2"/>
</dbReference>
<evidence type="ECO:0000256" key="5">
    <source>
        <dbReference type="ARBA" id="ARBA00023002"/>
    </source>
</evidence>